<reference evidence="1 2" key="1">
    <citation type="journal article" date="2014" name="Genome Biol. Evol.">
        <title>Comparative Genomics of the Campylobacter lari Group.</title>
        <authorList>
            <person name="Miller W.G."/>
            <person name="Yee E."/>
            <person name="Chapman M.H."/>
            <person name="Smith T.P."/>
            <person name="Bono J.L."/>
            <person name="Huynh S."/>
            <person name="Parker C.T."/>
            <person name="Vandamme P."/>
            <person name="Luong K."/>
            <person name="Korlach J."/>
        </authorList>
    </citation>
    <scope>NUCLEOTIDE SEQUENCE [LARGE SCALE GENOMIC DNA]</scope>
    <source>
        <strain evidence="2">RM3659</strain>
    </source>
</reference>
<dbReference type="RefSeq" id="WP_039626383.1">
    <property type="nucleotide sequence ID" value="NZ_CP007775.1"/>
</dbReference>
<organism evidence="1 2">
    <name type="scientific">Campylobacter lari NCTC 11845</name>
    <dbReference type="NCBI Taxonomy" id="1388749"/>
    <lineage>
        <taxon>Bacteria</taxon>
        <taxon>Pseudomonadati</taxon>
        <taxon>Campylobacterota</taxon>
        <taxon>Epsilonproteobacteria</taxon>
        <taxon>Campylobacterales</taxon>
        <taxon>Campylobacteraceae</taxon>
        <taxon>Campylobacter</taxon>
    </lineage>
</organism>
<protein>
    <submittedName>
        <fullName evidence="1">Uncharacterized protein</fullName>
    </submittedName>
</protein>
<evidence type="ECO:0000313" key="2">
    <source>
        <dbReference type="Proteomes" id="UP000031130"/>
    </source>
</evidence>
<gene>
    <name evidence="1" type="ORF">UPTC3659_1148</name>
</gene>
<sequence>MAKQKKDSGKKYTKEEILSIKYYIDANGSFITYEDGNQYSTIHFNNTGRERSGHALYMCAWRIENGKYNHIIN</sequence>
<dbReference type="Proteomes" id="UP000031130">
    <property type="component" value="Chromosome"/>
</dbReference>
<dbReference type="AlphaFoldDB" id="A0A0A8HYW4"/>
<name>A0A0A8HYW4_CAMLA</name>
<evidence type="ECO:0000313" key="1">
    <source>
        <dbReference type="EMBL" id="AJD01985.1"/>
    </source>
</evidence>
<dbReference type="HOGENOM" id="CLU_2697697_0_0_7"/>
<dbReference type="OrthoDB" id="9793933at2"/>
<dbReference type="EMBL" id="CP007775">
    <property type="protein sequence ID" value="AJD01985.1"/>
    <property type="molecule type" value="Genomic_DNA"/>
</dbReference>
<accession>A0A0A8HYW4</accession>
<proteinExistence type="predicted"/>
<dbReference type="KEGG" id="cln:UPTC3659_1148"/>